<name>A0A517R7G0_9PLAN</name>
<reference evidence="2 3" key="1">
    <citation type="submission" date="2019-02" db="EMBL/GenBank/DDBJ databases">
        <title>Deep-cultivation of Planctomycetes and their phenomic and genomic characterization uncovers novel biology.</title>
        <authorList>
            <person name="Wiegand S."/>
            <person name="Jogler M."/>
            <person name="Boedeker C."/>
            <person name="Pinto D."/>
            <person name="Vollmers J."/>
            <person name="Rivas-Marin E."/>
            <person name="Kohn T."/>
            <person name="Peeters S.H."/>
            <person name="Heuer A."/>
            <person name="Rast P."/>
            <person name="Oberbeckmann S."/>
            <person name="Bunk B."/>
            <person name="Jeske O."/>
            <person name="Meyerdierks A."/>
            <person name="Storesund J.E."/>
            <person name="Kallscheuer N."/>
            <person name="Luecker S."/>
            <person name="Lage O.M."/>
            <person name="Pohl T."/>
            <person name="Merkel B.J."/>
            <person name="Hornburger P."/>
            <person name="Mueller R.-W."/>
            <person name="Bruemmer F."/>
            <person name="Labrenz M."/>
            <person name="Spormann A.M."/>
            <person name="Op den Camp H."/>
            <person name="Overmann J."/>
            <person name="Amann R."/>
            <person name="Jetten M.S.M."/>
            <person name="Mascher T."/>
            <person name="Medema M.H."/>
            <person name="Devos D.P."/>
            <person name="Kaster A.-K."/>
            <person name="Ovreas L."/>
            <person name="Rohde M."/>
            <person name="Galperin M.Y."/>
            <person name="Jogler C."/>
        </authorList>
    </citation>
    <scope>NUCLEOTIDE SEQUENCE [LARGE SCALE GENOMIC DNA]</scope>
    <source>
        <strain evidence="2 3">Pan189</strain>
    </source>
</reference>
<dbReference type="EMBL" id="CP036268">
    <property type="protein sequence ID" value="QDT39824.1"/>
    <property type="molecule type" value="Genomic_DNA"/>
</dbReference>
<keyword evidence="3" id="KW-1185">Reference proteome</keyword>
<proteinExistence type="predicted"/>
<gene>
    <name evidence="2" type="ORF">Pan189_42360</name>
</gene>
<evidence type="ECO:0000256" key="1">
    <source>
        <dbReference type="SAM" id="MobiDB-lite"/>
    </source>
</evidence>
<feature type="compositionally biased region" description="Polar residues" evidence="1">
    <location>
        <begin position="17"/>
        <end position="33"/>
    </location>
</feature>
<dbReference type="KEGG" id="svp:Pan189_42360"/>
<protein>
    <submittedName>
        <fullName evidence="2">Uncharacterized protein</fullName>
    </submittedName>
</protein>
<sequence length="80" mass="8642">MAPCDNPANALEHVRSDASSPQDFTPSRGSIHQDSTRGCEMPHTCGEILSDSFRPARAEAERLCQIHSPTKSIMIAPAAH</sequence>
<organism evidence="2 3">
    <name type="scientific">Stratiformator vulcanicus</name>
    <dbReference type="NCBI Taxonomy" id="2527980"/>
    <lineage>
        <taxon>Bacteria</taxon>
        <taxon>Pseudomonadati</taxon>
        <taxon>Planctomycetota</taxon>
        <taxon>Planctomycetia</taxon>
        <taxon>Planctomycetales</taxon>
        <taxon>Planctomycetaceae</taxon>
        <taxon>Stratiformator</taxon>
    </lineage>
</organism>
<evidence type="ECO:0000313" key="3">
    <source>
        <dbReference type="Proteomes" id="UP000317318"/>
    </source>
</evidence>
<feature type="region of interest" description="Disordered" evidence="1">
    <location>
        <begin position="1"/>
        <end position="40"/>
    </location>
</feature>
<evidence type="ECO:0000313" key="2">
    <source>
        <dbReference type="EMBL" id="QDT39824.1"/>
    </source>
</evidence>
<dbReference type="Proteomes" id="UP000317318">
    <property type="component" value="Chromosome"/>
</dbReference>
<dbReference type="AlphaFoldDB" id="A0A517R7G0"/>
<accession>A0A517R7G0</accession>